<accession>X1M2D5</accession>
<dbReference type="AlphaFoldDB" id="X1M2D5"/>
<gene>
    <name evidence="1" type="ORF">S06H3_26010</name>
</gene>
<organism evidence="1">
    <name type="scientific">marine sediment metagenome</name>
    <dbReference type="NCBI Taxonomy" id="412755"/>
    <lineage>
        <taxon>unclassified sequences</taxon>
        <taxon>metagenomes</taxon>
        <taxon>ecological metagenomes</taxon>
    </lineage>
</organism>
<reference evidence="1" key="1">
    <citation type="journal article" date="2014" name="Front. Microbiol.">
        <title>High frequency of phylogenetically diverse reductive dehalogenase-homologous genes in deep subseafloor sedimentary metagenomes.</title>
        <authorList>
            <person name="Kawai M."/>
            <person name="Futagami T."/>
            <person name="Toyoda A."/>
            <person name="Takaki Y."/>
            <person name="Nishi S."/>
            <person name="Hori S."/>
            <person name="Arai W."/>
            <person name="Tsubouchi T."/>
            <person name="Morono Y."/>
            <person name="Uchiyama I."/>
            <person name="Ito T."/>
            <person name="Fujiyama A."/>
            <person name="Inagaki F."/>
            <person name="Takami H."/>
        </authorList>
    </citation>
    <scope>NUCLEOTIDE SEQUENCE</scope>
    <source>
        <strain evidence="1">Expedition CK06-06</strain>
    </source>
</reference>
<comment type="caution">
    <text evidence="1">The sequence shown here is derived from an EMBL/GenBank/DDBJ whole genome shotgun (WGS) entry which is preliminary data.</text>
</comment>
<evidence type="ECO:0000313" key="1">
    <source>
        <dbReference type="EMBL" id="GAI25762.1"/>
    </source>
</evidence>
<protein>
    <submittedName>
        <fullName evidence="1">Uncharacterized protein</fullName>
    </submittedName>
</protein>
<name>X1M2D5_9ZZZZ</name>
<sequence>MLVNDIDEIVKQNHYGARCWLNSKDVCQEICCTECQVFLDAVSNAVKKVTVVENCRVPEAIKISF</sequence>
<proteinExistence type="predicted"/>
<dbReference type="EMBL" id="BARV01015006">
    <property type="protein sequence ID" value="GAI25762.1"/>
    <property type="molecule type" value="Genomic_DNA"/>
</dbReference>